<evidence type="ECO:0000313" key="3">
    <source>
        <dbReference type="Proteomes" id="UP001549291"/>
    </source>
</evidence>
<organism evidence="2 3">
    <name type="scientific">Bradyrhizobium japonicum</name>
    <dbReference type="NCBI Taxonomy" id="375"/>
    <lineage>
        <taxon>Bacteria</taxon>
        <taxon>Pseudomonadati</taxon>
        <taxon>Pseudomonadota</taxon>
        <taxon>Alphaproteobacteria</taxon>
        <taxon>Hyphomicrobiales</taxon>
        <taxon>Nitrobacteraceae</taxon>
        <taxon>Bradyrhizobium</taxon>
    </lineage>
</organism>
<dbReference type="RefSeq" id="WP_354270289.1">
    <property type="nucleotide sequence ID" value="NZ_JBEPTQ010000002.1"/>
</dbReference>
<dbReference type="EMBL" id="JBEPTQ010000002">
    <property type="protein sequence ID" value="MET4722039.1"/>
    <property type="molecule type" value="Genomic_DNA"/>
</dbReference>
<keyword evidence="3" id="KW-1185">Reference proteome</keyword>
<comment type="caution">
    <text evidence="2">The sequence shown here is derived from an EMBL/GenBank/DDBJ whole genome shotgun (WGS) entry which is preliminary data.</text>
</comment>
<name>A0ABV2RYL7_BRAJP</name>
<evidence type="ECO:0000256" key="1">
    <source>
        <dbReference type="SAM" id="MobiDB-lite"/>
    </source>
</evidence>
<dbReference type="Proteomes" id="UP001549291">
    <property type="component" value="Unassembled WGS sequence"/>
</dbReference>
<evidence type="ECO:0008006" key="4">
    <source>
        <dbReference type="Google" id="ProtNLM"/>
    </source>
</evidence>
<proteinExistence type="predicted"/>
<accession>A0ABV2RYL7</accession>
<reference evidence="2 3" key="1">
    <citation type="submission" date="2024-06" db="EMBL/GenBank/DDBJ databases">
        <title>Genomic Encyclopedia of Type Strains, Phase V (KMG-V): Genome sequencing to study the core and pangenomes of soil and plant-associated prokaryotes.</title>
        <authorList>
            <person name="Whitman W."/>
        </authorList>
    </citation>
    <scope>NUCLEOTIDE SEQUENCE [LARGE SCALE GENOMIC DNA]</scope>
    <source>
        <strain evidence="2 3">USDA 160</strain>
    </source>
</reference>
<protein>
    <recommendedName>
        <fullName evidence="4">Helix-turn-helix domain-containing protein</fullName>
    </recommendedName>
</protein>
<gene>
    <name evidence="2" type="ORF">ABIF63_006145</name>
</gene>
<feature type="region of interest" description="Disordered" evidence="1">
    <location>
        <begin position="389"/>
        <end position="411"/>
    </location>
</feature>
<evidence type="ECO:0000313" key="2">
    <source>
        <dbReference type="EMBL" id="MET4722039.1"/>
    </source>
</evidence>
<sequence length="428" mass="46947">MADSKIHKAGGLLDQYNLLGAIIDSPWATRLDHKVARHVIDRYYPKHGNGRASLRYLERATGSSRSNITTSLRRLAENGAIVMVRPGHGTRPSEFALNFDFSASVPVDVTSSDDVASGTVDVTSSGHADNTASNASVPVDVTESYLLNPAYKAEIQIDRDDPAAPTAPPLADGLAATAAGGAAVEELPSTQAEDAQADTKPTFEALWRAYDFKRGKDEARAAWNALPPEVDRAAVIEGAKAWQASWAAQGKPDAPRKHLATWLREERYDEDAPRGFQKVERSKAKPKATKPASEIRRYAITARVEEGSPFKSYFETFTFRALDGGHEFSRRLHVMQADAEYAEGADAAEYRELCRATFGEEHGILNPVGEWIGRIIGISEEAGESVLWHLPDENEPPDEPEPTSPPRRLTVEEAEREAYEAWLAENDL</sequence>